<accession>A0A0M3K2H7</accession>
<dbReference type="EMBL" id="UYRR01031800">
    <property type="protein sequence ID" value="VDK52667.1"/>
    <property type="molecule type" value="Genomic_DNA"/>
</dbReference>
<reference evidence="5" key="1">
    <citation type="submission" date="2017-02" db="UniProtKB">
        <authorList>
            <consortium name="WormBaseParasite"/>
        </authorList>
    </citation>
    <scope>IDENTIFICATION</scope>
</reference>
<dbReference type="Proteomes" id="UP000267096">
    <property type="component" value="Unassembled WGS sequence"/>
</dbReference>
<evidence type="ECO:0000313" key="5">
    <source>
        <dbReference type="WBParaSite" id="ASIM_0001512201-mRNA-1"/>
    </source>
</evidence>
<evidence type="ECO:0000313" key="3">
    <source>
        <dbReference type="EMBL" id="VDK52667.1"/>
    </source>
</evidence>
<keyword evidence="2" id="KW-0732">Signal</keyword>
<reference evidence="3 4" key="2">
    <citation type="submission" date="2018-11" db="EMBL/GenBank/DDBJ databases">
        <authorList>
            <consortium name="Pathogen Informatics"/>
        </authorList>
    </citation>
    <scope>NUCLEOTIDE SEQUENCE [LARGE SCALE GENOMIC DNA]</scope>
</reference>
<organism evidence="5">
    <name type="scientific">Anisakis simplex</name>
    <name type="common">Herring worm</name>
    <dbReference type="NCBI Taxonomy" id="6269"/>
    <lineage>
        <taxon>Eukaryota</taxon>
        <taxon>Metazoa</taxon>
        <taxon>Ecdysozoa</taxon>
        <taxon>Nematoda</taxon>
        <taxon>Chromadorea</taxon>
        <taxon>Rhabditida</taxon>
        <taxon>Spirurina</taxon>
        <taxon>Ascaridomorpha</taxon>
        <taxon>Ascaridoidea</taxon>
        <taxon>Anisakidae</taxon>
        <taxon>Anisakis</taxon>
        <taxon>Anisakis simplex complex</taxon>
    </lineage>
</organism>
<evidence type="ECO:0000256" key="1">
    <source>
        <dbReference type="SAM" id="MobiDB-lite"/>
    </source>
</evidence>
<feature type="chain" id="PRO_5043121171" evidence="2">
    <location>
        <begin position="22"/>
        <end position="246"/>
    </location>
</feature>
<feature type="compositionally biased region" description="Polar residues" evidence="1">
    <location>
        <begin position="61"/>
        <end position="83"/>
    </location>
</feature>
<evidence type="ECO:0000313" key="4">
    <source>
        <dbReference type="Proteomes" id="UP000267096"/>
    </source>
</evidence>
<protein>
    <submittedName>
        <fullName evidence="3 5">Uncharacterized protein</fullName>
    </submittedName>
</protein>
<feature type="region of interest" description="Disordered" evidence="1">
    <location>
        <begin position="61"/>
        <end position="93"/>
    </location>
</feature>
<dbReference type="AlphaFoldDB" id="A0A0M3K2H7"/>
<proteinExistence type="predicted"/>
<evidence type="ECO:0000256" key="2">
    <source>
        <dbReference type="SAM" id="SignalP"/>
    </source>
</evidence>
<feature type="signal peptide" evidence="2">
    <location>
        <begin position="1"/>
        <end position="21"/>
    </location>
</feature>
<sequence>MVLSTLLGFPFLLLLLKHHDGNYSDSFSSKPSNHLKQIDHSVTTIHTTDVNGDFNYHRSLPSKTDTTDTSHFSASTASGTTTVIPRHKSRHKSKYRPYAGMMNLGARKLTAPKHNQSTNRKVPSKSQATVVASSSLNRPAVDANQANRLPSPYSVIPFRKAGTEHRTFIPNTSANSNNTDPSTRVFPLNYYIQSPVVVDKPNIRYRANELTRADIERAMQLREFFFFDYSTNLASQSNQIIVFAGL</sequence>
<gene>
    <name evidence="3" type="ORF">ASIM_LOCUS14532</name>
</gene>
<name>A0A0M3K2H7_ANISI</name>
<keyword evidence="4" id="KW-1185">Reference proteome</keyword>
<dbReference type="WBParaSite" id="ASIM_0001512201-mRNA-1">
    <property type="protein sequence ID" value="ASIM_0001512201-mRNA-1"/>
    <property type="gene ID" value="ASIM_0001512201"/>
</dbReference>